<dbReference type="KEGG" id="ssai:N0B31_14375"/>
<evidence type="ECO:0000313" key="3">
    <source>
        <dbReference type="EMBL" id="UWM53323.1"/>
    </source>
</evidence>
<dbReference type="Pfam" id="PF01796">
    <property type="entry name" value="OB_ChsH2_C"/>
    <property type="match status" value="1"/>
</dbReference>
<dbReference type="InterPro" id="IPR012340">
    <property type="entry name" value="NA-bd_OB-fold"/>
</dbReference>
<evidence type="ECO:0000259" key="2">
    <source>
        <dbReference type="Pfam" id="PF12172"/>
    </source>
</evidence>
<proteinExistence type="predicted"/>
<dbReference type="RefSeq" id="WP_260592317.1">
    <property type="nucleotide sequence ID" value="NZ_CP104003.1"/>
</dbReference>
<dbReference type="AlphaFoldDB" id="A0A9E7R0I9"/>
<dbReference type="Gene3D" id="6.10.30.10">
    <property type="match status" value="1"/>
</dbReference>
<dbReference type="PANTHER" id="PTHR34075:SF5">
    <property type="entry name" value="BLR3430 PROTEIN"/>
    <property type="match status" value="1"/>
</dbReference>
<evidence type="ECO:0000313" key="4">
    <source>
        <dbReference type="Proteomes" id="UP001057580"/>
    </source>
</evidence>
<evidence type="ECO:0000259" key="1">
    <source>
        <dbReference type="Pfam" id="PF01796"/>
    </source>
</evidence>
<sequence>MPAWFDAFAEAVAADEQWYLTCGACGEGTLPPRTVCPDCGATDLSREPLDDRGTVVSFTEISVTVPKFHGETPYTVALVAFDAGVTLTGQLRDATAEDVAIGDRVALGVERREGETPVLTFRPA</sequence>
<keyword evidence="4" id="KW-1185">Reference proteome</keyword>
<accession>A0A9E7R0I9</accession>
<dbReference type="SUPFAM" id="SSF50249">
    <property type="entry name" value="Nucleic acid-binding proteins"/>
    <property type="match status" value="1"/>
</dbReference>
<dbReference type="InterPro" id="IPR002878">
    <property type="entry name" value="ChsH2_C"/>
</dbReference>
<name>A0A9E7R0I9_9EURY</name>
<organism evidence="3 4">
    <name type="scientific">Salinirubellus salinus</name>
    <dbReference type="NCBI Taxonomy" id="1364945"/>
    <lineage>
        <taxon>Archaea</taxon>
        <taxon>Methanobacteriati</taxon>
        <taxon>Methanobacteriota</taxon>
        <taxon>Stenosarchaea group</taxon>
        <taxon>Halobacteria</taxon>
        <taxon>Halobacteriales</taxon>
        <taxon>Natronomonadaceae</taxon>
        <taxon>Salinirubellus</taxon>
    </lineage>
</organism>
<dbReference type="Pfam" id="PF12172">
    <property type="entry name" value="zf-ChsH2"/>
    <property type="match status" value="1"/>
</dbReference>
<gene>
    <name evidence="3" type="ORF">N0B31_14375</name>
</gene>
<reference evidence="3" key="1">
    <citation type="submission" date="2022-09" db="EMBL/GenBank/DDBJ databases">
        <title>Diverse halophilic archaea isolated from saline environments.</title>
        <authorList>
            <person name="Cui H.-L."/>
        </authorList>
    </citation>
    <scope>NUCLEOTIDE SEQUENCE</scope>
    <source>
        <strain evidence="3">ZS-35-S2</strain>
    </source>
</reference>
<feature type="domain" description="ChsH2 rubredoxin-like zinc ribbon" evidence="2">
    <location>
        <begin position="21"/>
        <end position="44"/>
    </location>
</feature>
<dbReference type="EMBL" id="CP104003">
    <property type="protein sequence ID" value="UWM53323.1"/>
    <property type="molecule type" value="Genomic_DNA"/>
</dbReference>
<protein>
    <submittedName>
        <fullName evidence="3">OB-fold domain-containing protein</fullName>
    </submittedName>
</protein>
<feature type="domain" description="ChsH2 C-terminal OB-fold" evidence="1">
    <location>
        <begin position="48"/>
        <end position="107"/>
    </location>
</feature>
<dbReference type="InterPro" id="IPR022002">
    <property type="entry name" value="ChsH2_Znr"/>
</dbReference>
<dbReference type="GeneID" id="74943631"/>
<dbReference type="InterPro" id="IPR052513">
    <property type="entry name" value="Thioester_dehydratase-like"/>
</dbReference>
<dbReference type="PANTHER" id="PTHR34075">
    <property type="entry name" value="BLR3430 PROTEIN"/>
    <property type="match status" value="1"/>
</dbReference>
<dbReference type="Proteomes" id="UP001057580">
    <property type="component" value="Chromosome"/>
</dbReference>